<protein>
    <submittedName>
        <fullName evidence="4">TetR family transcriptional regulator</fullName>
    </submittedName>
</protein>
<dbReference type="InterPro" id="IPR041467">
    <property type="entry name" value="Sco4008_C"/>
</dbReference>
<name>A0A4V2S4L0_9ACTN</name>
<evidence type="ECO:0000313" key="4">
    <source>
        <dbReference type="EMBL" id="TCO48530.1"/>
    </source>
</evidence>
<dbReference type="InterPro" id="IPR036271">
    <property type="entry name" value="Tet_transcr_reg_TetR-rel_C_sf"/>
</dbReference>
<evidence type="ECO:0000256" key="2">
    <source>
        <dbReference type="PROSITE-ProRule" id="PRU00335"/>
    </source>
</evidence>
<dbReference type="InterPro" id="IPR050109">
    <property type="entry name" value="HTH-type_TetR-like_transc_reg"/>
</dbReference>
<dbReference type="PROSITE" id="PS50977">
    <property type="entry name" value="HTH_TETR_2"/>
    <property type="match status" value="1"/>
</dbReference>
<dbReference type="Pfam" id="PF00440">
    <property type="entry name" value="TetR_N"/>
    <property type="match status" value="1"/>
</dbReference>
<accession>A0A4V2S4L0</accession>
<keyword evidence="1 2" id="KW-0238">DNA-binding</keyword>
<dbReference type="PANTHER" id="PTHR30328">
    <property type="entry name" value="TRANSCRIPTIONAL REPRESSOR"/>
    <property type="match status" value="1"/>
</dbReference>
<dbReference type="SUPFAM" id="SSF46689">
    <property type="entry name" value="Homeodomain-like"/>
    <property type="match status" value="1"/>
</dbReference>
<dbReference type="Proteomes" id="UP000295573">
    <property type="component" value="Unassembled WGS sequence"/>
</dbReference>
<feature type="DNA-binding region" description="H-T-H motif" evidence="2">
    <location>
        <begin position="36"/>
        <end position="55"/>
    </location>
</feature>
<dbReference type="AlphaFoldDB" id="A0A4V2S4L0"/>
<comment type="caution">
    <text evidence="4">The sequence shown here is derived from an EMBL/GenBank/DDBJ whole genome shotgun (WGS) entry which is preliminary data.</text>
</comment>
<sequence length="192" mass="21157">MVARLCGMERNADRTRKRILVAATEEFAARGIAGARVNRIAEEAGCNKAMLYAYFGSKDGLFDAVFTAYVDAYLGAVGFDPANLAEYAGRVFDYFEERPEHLRLAIWYRLERPSGSRLEAILAVNKSRLGDLEQAQRSGVVPAHFTAVELLALLQAIATSWSSMNPEYGAAVPARADRRRAVVEAVRRLVSA</sequence>
<dbReference type="GO" id="GO:0006355">
    <property type="term" value="P:regulation of DNA-templated transcription"/>
    <property type="evidence" value="ECO:0007669"/>
    <property type="project" value="UniProtKB-ARBA"/>
</dbReference>
<proteinExistence type="predicted"/>
<dbReference type="Pfam" id="PF17926">
    <property type="entry name" value="TetR_C_21"/>
    <property type="match status" value="1"/>
</dbReference>
<gene>
    <name evidence="4" type="ORF">EV646_104352</name>
</gene>
<dbReference type="SUPFAM" id="SSF48498">
    <property type="entry name" value="Tetracyclin repressor-like, C-terminal domain"/>
    <property type="match status" value="1"/>
</dbReference>
<dbReference type="PANTHER" id="PTHR30328:SF54">
    <property type="entry name" value="HTH-TYPE TRANSCRIPTIONAL REPRESSOR SCO4008"/>
    <property type="match status" value="1"/>
</dbReference>
<dbReference type="InterPro" id="IPR009057">
    <property type="entry name" value="Homeodomain-like_sf"/>
</dbReference>
<keyword evidence="5" id="KW-1185">Reference proteome</keyword>
<reference evidence="4 5" key="1">
    <citation type="journal article" date="2015" name="Stand. Genomic Sci.">
        <title>Genomic Encyclopedia of Bacterial and Archaeal Type Strains, Phase III: the genomes of soil and plant-associated and newly described type strains.</title>
        <authorList>
            <person name="Whitman W.B."/>
            <person name="Woyke T."/>
            <person name="Klenk H.P."/>
            <person name="Zhou Y."/>
            <person name="Lilburn T.G."/>
            <person name="Beck B.J."/>
            <person name="De Vos P."/>
            <person name="Vandamme P."/>
            <person name="Eisen J.A."/>
            <person name="Garrity G."/>
            <person name="Hugenholtz P."/>
            <person name="Kyrpides N.C."/>
        </authorList>
    </citation>
    <scope>NUCLEOTIDE SEQUENCE [LARGE SCALE GENOMIC DNA]</scope>
    <source>
        <strain evidence="4 5">VKM Ac-2541</strain>
    </source>
</reference>
<dbReference type="GO" id="GO:0003677">
    <property type="term" value="F:DNA binding"/>
    <property type="evidence" value="ECO:0007669"/>
    <property type="project" value="UniProtKB-UniRule"/>
</dbReference>
<dbReference type="Gene3D" id="1.10.357.10">
    <property type="entry name" value="Tetracycline Repressor, domain 2"/>
    <property type="match status" value="1"/>
</dbReference>
<organism evidence="4 5">
    <name type="scientific">Kribbella antiqua</name>
    <dbReference type="NCBI Taxonomy" id="2512217"/>
    <lineage>
        <taxon>Bacteria</taxon>
        <taxon>Bacillati</taxon>
        <taxon>Actinomycetota</taxon>
        <taxon>Actinomycetes</taxon>
        <taxon>Propionibacteriales</taxon>
        <taxon>Kribbellaceae</taxon>
        <taxon>Kribbella</taxon>
    </lineage>
</organism>
<evidence type="ECO:0000259" key="3">
    <source>
        <dbReference type="PROSITE" id="PS50977"/>
    </source>
</evidence>
<dbReference type="InterPro" id="IPR001647">
    <property type="entry name" value="HTH_TetR"/>
</dbReference>
<evidence type="ECO:0000256" key="1">
    <source>
        <dbReference type="ARBA" id="ARBA00023125"/>
    </source>
</evidence>
<evidence type="ECO:0000313" key="5">
    <source>
        <dbReference type="Proteomes" id="UP000295573"/>
    </source>
</evidence>
<dbReference type="EMBL" id="SLWR01000004">
    <property type="protein sequence ID" value="TCO48530.1"/>
    <property type="molecule type" value="Genomic_DNA"/>
</dbReference>
<feature type="domain" description="HTH tetR-type" evidence="3">
    <location>
        <begin position="13"/>
        <end position="73"/>
    </location>
</feature>
<dbReference type="PRINTS" id="PR00455">
    <property type="entry name" value="HTHTETR"/>
</dbReference>